<dbReference type="RefSeq" id="WP_033210484.1">
    <property type="nucleotide sequence ID" value="NZ_LGUP01000388.1"/>
</dbReference>
<name>A0A0L8JD99_STRVR</name>
<dbReference type="EMBL" id="LGUP01000388">
    <property type="protein sequence ID" value="KOG11621.1"/>
    <property type="molecule type" value="Genomic_DNA"/>
</dbReference>
<accession>A0A0L8JD99</accession>
<evidence type="ECO:0000256" key="1">
    <source>
        <dbReference type="SAM" id="MobiDB-lite"/>
    </source>
</evidence>
<sequence>MSTPPPASDPKGPNDPVVLNGDNGEIVVVPSQIKPYGMQLSELGREGMAQAYSIETETGGRLGDGGDEMSEALDSWYVKGRVDLVAGLKSLVEGVTAYGDGIDMMAQSATDAEDNAQDTIDALKKAIE</sequence>
<gene>
    <name evidence="2" type="ORF">ADK34_33985</name>
</gene>
<organism evidence="2 3">
    <name type="scientific">Streptomyces viridochromogenes</name>
    <dbReference type="NCBI Taxonomy" id="1938"/>
    <lineage>
        <taxon>Bacteria</taxon>
        <taxon>Bacillati</taxon>
        <taxon>Actinomycetota</taxon>
        <taxon>Actinomycetes</taxon>
        <taxon>Kitasatosporales</taxon>
        <taxon>Streptomycetaceae</taxon>
        <taxon>Streptomyces</taxon>
    </lineage>
</organism>
<feature type="region of interest" description="Disordered" evidence="1">
    <location>
        <begin position="1"/>
        <end position="20"/>
    </location>
</feature>
<protein>
    <submittedName>
        <fullName evidence="2">Uncharacterized protein</fullName>
    </submittedName>
</protein>
<evidence type="ECO:0000313" key="3">
    <source>
        <dbReference type="Proteomes" id="UP000037023"/>
    </source>
</evidence>
<dbReference type="AlphaFoldDB" id="A0A0L8JD99"/>
<evidence type="ECO:0000313" key="2">
    <source>
        <dbReference type="EMBL" id="KOG11621.1"/>
    </source>
</evidence>
<dbReference type="PATRIC" id="fig|1938.6.peg.7304"/>
<reference evidence="2 3" key="1">
    <citation type="submission" date="2015-06" db="EMBL/GenBank/DDBJ databases">
        <authorList>
            <person name="Hoefler B.C."/>
            <person name="Straight P.D."/>
        </authorList>
    </citation>
    <scope>NUCLEOTIDE SEQUENCE [LARGE SCALE GENOMIC DNA]</scope>
    <source>
        <strain evidence="2 3">NRRL 3427</strain>
    </source>
</reference>
<comment type="caution">
    <text evidence="2">The sequence shown here is derived from an EMBL/GenBank/DDBJ whole genome shotgun (WGS) entry which is preliminary data.</text>
</comment>
<dbReference type="Proteomes" id="UP000037023">
    <property type="component" value="Unassembled WGS sequence"/>
</dbReference>
<proteinExistence type="predicted"/>